<sequence>MFIIEINIATKLLRKYSRLMNESQFRMIIVGIKHSKRIFGRSEFRLSATGNASCNLIRALCKLAKNEFIHNMVNGSKQSFTGAIIAKIFVSGIGKLSLSNGSQKK</sequence>
<evidence type="ECO:0000313" key="2">
    <source>
        <dbReference type="Proteomes" id="UP000790347"/>
    </source>
</evidence>
<dbReference type="EMBL" id="ASGP02000005">
    <property type="protein sequence ID" value="KAH9506130.1"/>
    <property type="molecule type" value="Genomic_DNA"/>
</dbReference>
<reference evidence="1" key="2">
    <citation type="journal article" date="2022" name="Res Sq">
        <title>Comparative Genomics Reveals Insights into the Divergent Evolution of Astigmatic Mites and Household Pest Adaptations.</title>
        <authorList>
            <person name="Xiong Q."/>
            <person name="Wan A.T.-Y."/>
            <person name="Liu X.-Y."/>
            <person name="Fung C.S.-H."/>
            <person name="Xiao X."/>
            <person name="Malainual N."/>
            <person name="Hou J."/>
            <person name="Wang L."/>
            <person name="Wang M."/>
            <person name="Yang K."/>
            <person name="Cui Y."/>
            <person name="Leung E."/>
            <person name="Nong W."/>
            <person name="Shin S.-K."/>
            <person name="Au S."/>
            <person name="Jeong K.Y."/>
            <person name="Chew F.T."/>
            <person name="Hui J."/>
            <person name="Leung T.F."/>
            <person name="Tungtrongchitr A."/>
            <person name="Zhong N."/>
            <person name="Liu Z."/>
            <person name="Tsui S."/>
        </authorList>
    </citation>
    <scope>NUCLEOTIDE SEQUENCE</scope>
    <source>
        <strain evidence="1">Derf</strain>
        <tissue evidence="1">Whole organism</tissue>
    </source>
</reference>
<keyword evidence="2" id="KW-1185">Reference proteome</keyword>
<organism evidence="1 2">
    <name type="scientific">Dermatophagoides farinae</name>
    <name type="common">American house dust mite</name>
    <dbReference type="NCBI Taxonomy" id="6954"/>
    <lineage>
        <taxon>Eukaryota</taxon>
        <taxon>Metazoa</taxon>
        <taxon>Ecdysozoa</taxon>
        <taxon>Arthropoda</taxon>
        <taxon>Chelicerata</taxon>
        <taxon>Arachnida</taxon>
        <taxon>Acari</taxon>
        <taxon>Acariformes</taxon>
        <taxon>Sarcoptiformes</taxon>
        <taxon>Astigmata</taxon>
        <taxon>Psoroptidia</taxon>
        <taxon>Analgoidea</taxon>
        <taxon>Pyroglyphidae</taxon>
        <taxon>Dermatophagoidinae</taxon>
        <taxon>Dermatophagoides</taxon>
    </lineage>
</organism>
<evidence type="ECO:0000313" key="1">
    <source>
        <dbReference type="EMBL" id="KAH9506130.1"/>
    </source>
</evidence>
<comment type="caution">
    <text evidence="1">The sequence shown here is derived from an EMBL/GenBank/DDBJ whole genome shotgun (WGS) entry which is preliminary data.</text>
</comment>
<gene>
    <name evidence="1" type="ORF">DERF_010874</name>
</gene>
<accession>A0A922HRS8</accession>
<proteinExistence type="predicted"/>
<reference evidence="1" key="1">
    <citation type="submission" date="2013-05" db="EMBL/GenBank/DDBJ databases">
        <authorList>
            <person name="Yim A.K.Y."/>
            <person name="Chan T.F."/>
            <person name="Ji K.M."/>
            <person name="Liu X.Y."/>
            <person name="Zhou J.W."/>
            <person name="Li R.Q."/>
            <person name="Yang K.Y."/>
            <person name="Li J."/>
            <person name="Li M."/>
            <person name="Law P.T.W."/>
            <person name="Wu Y.L."/>
            <person name="Cai Z.L."/>
            <person name="Qin H."/>
            <person name="Bao Y."/>
            <person name="Leung R.K.K."/>
            <person name="Ng P.K.S."/>
            <person name="Zou J."/>
            <person name="Zhong X.J."/>
            <person name="Ran P.X."/>
            <person name="Zhong N.S."/>
            <person name="Liu Z.G."/>
            <person name="Tsui S.K.W."/>
        </authorList>
    </citation>
    <scope>NUCLEOTIDE SEQUENCE</scope>
    <source>
        <strain evidence="1">Derf</strain>
        <tissue evidence="1">Whole organism</tissue>
    </source>
</reference>
<protein>
    <submittedName>
        <fullName evidence="1">Uncharacterized protein</fullName>
    </submittedName>
</protein>
<name>A0A922HRS8_DERFA</name>
<dbReference type="AlphaFoldDB" id="A0A922HRS8"/>
<dbReference type="Proteomes" id="UP000790347">
    <property type="component" value="Unassembled WGS sequence"/>
</dbReference>